<evidence type="ECO:0000313" key="1">
    <source>
        <dbReference type="EMBL" id="HIW09079.1"/>
    </source>
</evidence>
<comment type="caution">
    <text evidence="1">The sequence shown here is derived from an EMBL/GenBank/DDBJ whole genome shotgun (WGS) entry which is preliminary data.</text>
</comment>
<protein>
    <submittedName>
        <fullName evidence="1">Helix-hairpin-helix domain-containing protein</fullName>
    </submittedName>
</protein>
<dbReference type="Proteomes" id="UP000823933">
    <property type="component" value="Unassembled WGS sequence"/>
</dbReference>
<dbReference type="PANTHER" id="PTHR21180:SF32">
    <property type="entry name" value="ENDONUCLEASE_EXONUCLEASE_PHOSPHATASE FAMILY DOMAIN-CONTAINING PROTEIN 1"/>
    <property type="match status" value="1"/>
</dbReference>
<dbReference type="EMBL" id="DXHQ01000078">
    <property type="protein sequence ID" value="HIW09079.1"/>
    <property type="molecule type" value="Genomic_DNA"/>
</dbReference>
<reference evidence="1" key="2">
    <citation type="submission" date="2021-04" db="EMBL/GenBank/DDBJ databases">
        <authorList>
            <person name="Gilroy R."/>
        </authorList>
    </citation>
    <scope>NUCLEOTIDE SEQUENCE</scope>
    <source>
        <strain evidence="1">ChiHcolR34-3080</strain>
    </source>
</reference>
<dbReference type="AlphaFoldDB" id="A0A9D1TXE7"/>
<name>A0A9D1TXE7_9FIRM</name>
<reference evidence="1" key="1">
    <citation type="journal article" date="2021" name="PeerJ">
        <title>Extensive microbial diversity within the chicken gut microbiome revealed by metagenomics and culture.</title>
        <authorList>
            <person name="Gilroy R."/>
            <person name="Ravi A."/>
            <person name="Getino M."/>
            <person name="Pursley I."/>
            <person name="Horton D.L."/>
            <person name="Alikhan N.F."/>
            <person name="Baker D."/>
            <person name="Gharbi K."/>
            <person name="Hall N."/>
            <person name="Watson M."/>
            <person name="Adriaenssens E.M."/>
            <person name="Foster-Nyarko E."/>
            <person name="Jarju S."/>
            <person name="Secka A."/>
            <person name="Antonio M."/>
            <person name="Oren A."/>
            <person name="Chaudhuri R.R."/>
            <person name="La Ragione R."/>
            <person name="Hildebrand F."/>
            <person name="Pallen M.J."/>
        </authorList>
    </citation>
    <scope>NUCLEOTIDE SEQUENCE</scope>
    <source>
        <strain evidence="1">ChiHcolR34-3080</strain>
    </source>
</reference>
<accession>A0A9D1TXE7</accession>
<dbReference type="GO" id="GO:0015627">
    <property type="term" value="C:type II protein secretion system complex"/>
    <property type="evidence" value="ECO:0007669"/>
    <property type="project" value="TreeGrafter"/>
</dbReference>
<dbReference type="InterPro" id="IPR051675">
    <property type="entry name" value="Endo/Exo/Phosphatase_dom_1"/>
</dbReference>
<dbReference type="InterPro" id="IPR010994">
    <property type="entry name" value="RuvA_2-like"/>
</dbReference>
<dbReference type="SUPFAM" id="SSF47781">
    <property type="entry name" value="RuvA domain 2-like"/>
    <property type="match status" value="1"/>
</dbReference>
<gene>
    <name evidence="1" type="ORF">H9890_06750</name>
</gene>
<dbReference type="GO" id="GO:0015628">
    <property type="term" value="P:protein secretion by the type II secretion system"/>
    <property type="evidence" value="ECO:0007669"/>
    <property type="project" value="TreeGrafter"/>
</dbReference>
<dbReference type="Gene3D" id="1.10.150.280">
    <property type="entry name" value="AF1531-like domain"/>
    <property type="match status" value="1"/>
</dbReference>
<evidence type="ECO:0000313" key="2">
    <source>
        <dbReference type="Proteomes" id="UP000823933"/>
    </source>
</evidence>
<dbReference type="Pfam" id="PF12836">
    <property type="entry name" value="HHH_3"/>
    <property type="match status" value="1"/>
</dbReference>
<proteinExistence type="predicted"/>
<sequence>MIGKILDRRELAFLALSAAAAVLFAVLALNGTAPLRPPEGTGAAVPAAGTLLDAARVDLNTAGLDALCTLPGIGEKRARAILADRAANGPYARVEDVTRVSGITQHTIEDWGSIAYVSGSGPEGE</sequence>
<organism evidence="1 2">
    <name type="scientific">Candidatus Faecalibacterium intestinigallinarum</name>
    <dbReference type="NCBI Taxonomy" id="2838581"/>
    <lineage>
        <taxon>Bacteria</taxon>
        <taxon>Bacillati</taxon>
        <taxon>Bacillota</taxon>
        <taxon>Clostridia</taxon>
        <taxon>Eubacteriales</taxon>
        <taxon>Oscillospiraceae</taxon>
        <taxon>Faecalibacterium</taxon>
    </lineage>
</organism>
<dbReference type="PANTHER" id="PTHR21180">
    <property type="entry name" value="ENDONUCLEASE/EXONUCLEASE/PHOSPHATASE FAMILY DOMAIN-CONTAINING PROTEIN 1"/>
    <property type="match status" value="1"/>
</dbReference>